<feature type="chain" id="PRO_5010235101" evidence="1">
    <location>
        <begin position="24"/>
        <end position="384"/>
    </location>
</feature>
<dbReference type="InterPro" id="IPR016187">
    <property type="entry name" value="CTDL_fold"/>
</dbReference>
<dbReference type="PANTHER" id="PTHR23150:SF19">
    <property type="entry name" value="FORMYLGLYCINE-GENERATING ENZYME"/>
    <property type="match status" value="1"/>
</dbReference>
<keyword evidence="4" id="KW-1185">Reference proteome</keyword>
<gene>
    <name evidence="3" type="ORF">SAMN04487775_10856</name>
</gene>
<proteinExistence type="predicted"/>
<feature type="domain" description="Sulfatase-modifying factor enzyme-like" evidence="2">
    <location>
        <begin position="70"/>
        <end position="381"/>
    </location>
</feature>
<sequence length="384" mass="42763">MKKINSVLIMISFLQLFCSCVSGNTVKKSSLPKAPLKIYIHDNAYKAGDIAVKKIEVEGKTYDKTEEIFVTGPEGAVVIGKQYPNSGDKGVFIDGRTVTLSPFVMGKYEVTQELYSAVMRDQYITFENQTYKLQEIPFYCKGEKYPLADGEIQQYRPADGIGWPMAVYFCNVLSEKTGLKKAYKIKIKSIRWWGEGGKIIIMDADVSLVPNADGYRLPTQAEWEFAARGGDQSKPEWNYSYSGKNMSDSFFDGKYYTSNIDSALDDVGWYNANILNGTTTKYVFAEGKKGWGTHEVGKKNPNSLGFYDMSGNVTEWVYDFYIENIPAENVINPTGPLTGSKYVSRGGGFYSTASGCTVWGQIKNQVGNGAGATWDGFRLVRSIQ</sequence>
<dbReference type="RefSeq" id="WP_074932648.1">
    <property type="nucleotide sequence ID" value="NZ_FORI01000008.1"/>
</dbReference>
<evidence type="ECO:0000313" key="4">
    <source>
        <dbReference type="Proteomes" id="UP000182737"/>
    </source>
</evidence>
<dbReference type="AlphaFoldDB" id="A0A1I3M610"/>
<dbReference type="Proteomes" id="UP000182737">
    <property type="component" value="Unassembled WGS sequence"/>
</dbReference>
<dbReference type="PROSITE" id="PS51257">
    <property type="entry name" value="PROKAR_LIPOPROTEIN"/>
    <property type="match status" value="1"/>
</dbReference>
<dbReference type="EMBL" id="FORI01000008">
    <property type="protein sequence ID" value="SFI92165.1"/>
    <property type="molecule type" value="Genomic_DNA"/>
</dbReference>
<reference evidence="4" key="1">
    <citation type="submission" date="2016-10" db="EMBL/GenBank/DDBJ databases">
        <authorList>
            <person name="Varghese N."/>
            <person name="Submissions S."/>
        </authorList>
    </citation>
    <scope>NUCLEOTIDE SEQUENCE [LARGE SCALE GENOMIC DNA]</scope>
    <source>
        <strain evidence="4">XBD1002</strain>
    </source>
</reference>
<evidence type="ECO:0000313" key="3">
    <source>
        <dbReference type="EMBL" id="SFI92165.1"/>
    </source>
</evidence>
<dbReference type="GO" id="GO:0120147">
    <property type="term" value="F:formylglycine-generating oxidase activity"/>
    <property type="evidence" value="ECO:0007669"/>
    <property type="project" value="TreeGrafter"/>
</dbReference>
<feature type="signal peptide" evidence="1">
    <location>
        <begin position="1"/>
        <end position="23"/>
    </location>
</feature>
<dbReference type="InterPro" id="IPR042095">
    <property type="entry name" value="SUMF_sf"/>
</dbReference>
<keyword evidence="1" id="KW-0732">Signal</keyword>
<dbReference type="InterPro" id="IPR051043">
    <property type="entry name" value="Sulfatase_Mod_Factor_Kinase"/>
</dbReference>
<dbReference type="Pfam" id="PF03781">
    <property type="entry name" value="FGE-sulfatase"/>
    <property type="match status" value="1"/>
</dbReference>
<dbReference type="SUPFAM" id="SSF56436">
    <property type="entry name" value="C-type lectin-like"/>
    <property type="match status" value="1"/>
</dbReference>
<evidence type="ECO:0000259" key="2">
    <source>
        <dbReference type="Pfam" id="PF03781"/>
    </source>
</evidence>
<protein>
    <submittedName>
        <fullName evidence="3">Formylglycine-generating enzyme, required for sulfatase activity, contains SUMF1/FGE domain</fullName>
    </submittedName>
</protein>
<organism evidence="3 4">
    <name type="scientific">Treponema bryantii</name>
    <dbReference type="NCBI Taxonomy" id="163"/>
    <lineage>
        <taxon>Bacteria</taxon>
        <taxon>Pseudomonadati</taxon>
        <taxon>Spirochaetota</taxon>
        <taxon>Spirochaetia</taxon>
        <taxon>Spirochaetales</taxon>
        <taxon>Treponemataceae</taxon>
        <taxon>Treponema</taxon>
    </lineage>
</organism>
<dbReference type="Gene3D" id="3.90.1580.10">
    <property type="entry name" value="paralog of FGE (formylglycine-generating enzyme)"/>
    <property type="match status" value="1"/>
</dbReference>
<dbReference type="PANTHER" id="PTHR23150">
    <property type="entry name" value="SULFATASE MODIFYING FACTOR 1, 2"/>
    <property type="match status" value="1"/>
</dbReference>
<dbReference type="OrthoDB" id="9812707at2"/>
<name>A0A1I3M610_9SPIR</name>
<evidence type="ECO:0000256" key="1">
    <source>
        <dbReference type="SAM" id="SignalP"/>
    </source>
</evidence>
<dbReference type="InterPro" id="IPR005532">
    <property type="entry name" value="SUMF_dom"/>
</dbReference>
<accession>A0A1I3M610</accession>